<dbReference type="InterPro" id="IPR023210">
    <property type="entry name" value="NADP_OxRdtase_dom"/>
</dbReference>
<dbReference type="InterPro" id="IPR036812">
    <property type="entry name" value="NAD(P)_OxRdtase_dom_sf"/>
</dbReference>
<sequence length="379" mass="43457">MMLYRKLGQTGERVSILGFGCMRLPVFNEKPEMIDQEKAAQLLHYAIDSGINYIDTAYPYHKGRSESFLGDALKDGYREMVYIATKLPSWDIKSREDMDIYLEEQLRKLNTDHIDFYLVHSLNSDYWKNLTELGLFDFLDSAIDDGRIKYAGFSFHDDNETFREIVDAYSWSLCQIQYNIVDEYYQAGKDGLFYAADKGLGIVIMEPMRGGCLAEMVPGDIRKVWDSCDVQRSPAQWCLEYLWDYKEVDVVLSGMSNIKQLEMNLKAAENGYSGLLTTEERNIISKVGDMYRTKLAVDCGGCRYCLPCPVGVNIPLNFKYLNNASIFNNIEMTRKNYINHLGNERKASKCTGCGQCESRCPQHIPIIKTLQKVVDVLEK</sequence>
<dbReference type="STRING" id="679901.Mzhil_1187"/>
<dbReference type="KEGG" id="mzh:Mzhil_1187"/>
<proteinExistence type="predicted"/>
<gene>
    <name evidence="2" type="ordered locus">Mzhil_1187</name>
</gene>
<accession>F7XMM8</accession>
<feature type="domain" description="4Fe-4S ferredoxin-type" evidence="1">
    <location>
        <begin position="341"/>
        <end position="370"/>
    </location>
</feature>
<dbReference type="SUPFAM" id="SSF46548">
    <property type="entry name" value="alpha-helical ferredoxin"/>
    <property type="match status" value="1"/>
</dbReference>
<dbReference type="Gene3D" id="1.10.1060.10">
    <property type="entry name" value="Alpha-helical ferredoxin"/>
    <property type="match status" value="1"/>
</dbReference>
<keyword evidence="3" id="KW-1185">Reference proteome</keyword>
<dbReference type="Pfam" id="PF13187">
    <property type="entry name" value="Fer4_9"/>
    <property type="match status" value="1"/>
</dbReference>
<dbReference type="PANTHER" id="PTHR43312:SF2">
    <property type="entry name" value="OXIDOREDUCTASE"/>
    <property type="match status" value="1"/>
</dbReference>
<dbReference type="SUPFAM" id="SSF51430">
    <property type="entry name" value="NAD(P)-linked oxidoreductase"/>
    <property type="match status" value="1"/>
</dbReference>
<dbReference type="InterPro" id="IPR009051">
    <property type="entry name" value="Helical_ferredxn"/>
</dbReference>
<dbReference type="GO" id="GO:0051536">
    <property type="term" value="F:iron-sulfur cluster binding"/>
    <property type="evidence" value="ECO:0007669"/>
    <property type="project" value="InterPro"/>
</dbReference>
<evidence type="ECO:0000313" key="2">
    <source>
        <dbReference type="EMBL" id="AEH61043.1"/>
    </source>
</evidence>
<dbReference type="CDD" id="cd19096">
    <property type="entry name" value="AKR_Fe-S_oxidoreductase"/>
    <property type="match status" value="1"/>
</dbReference>
<dbReference type="InterPro" id="IPR017900">
    <property type="entry name" value="4Fe4S_Fe_S_CS"/>
</dbReference>
<protein>
    <submittedName>
        <fullName evidence="2">Aldo/keto reductase</fullName>
    </submittedName>
</protein>
<reference evidence="2 3" key="1">
    <citation type="submission" date="2010-07" db="EMBL/GenBank/DDBJ databases">
        <title>The complete genome of Methanosalsum zhilinae DSM 4017.</title>
        <authorList>
            <consortium name="US DOE Joint Genome Institute (JGI-PGF)"/>
            <person name="Lucas S."/>
            <person name="Copeland A."/>
            <person name="Lapidus A."/>
            <person name="Glavina del Rio T."/>
            <person name="Dalin E."/>
            <person name="Tice H."/>
            <person name="Bruce D."/>
            <person name="Goodwin L."/>
            <person name="Pitluck S."/>
            <person name="Kyrpides N."/>
            <person name="Mavromatis K."/>
            <person name="Ovchinnikova G."/>
            <person name="Daligault H."/>
            <person name="Detter J.C."/>
            <person name="Han C."/>
            <person name="Tapia R."/>
            <person name="Larimer F."/>
            <person name="Land M."/>
            <person name="Hauser L."/>
            <person name="Markowitz V."/>
            <person name="Cheng J.-F."/>
            <person name="Hugenholtz P."/>
            <person name="Woyke T."/>
            <person name="Wu D."/>
            <person name="Spring S."/>
            <person name="Schueler E."/>
            <person name="Brambilla E."/>
            <person name="Klenk H.-P."/>
            <person name="Eisen J.A."/>
        </authorList>
    </citation>
    <scope>NUCLEOTIDE SEQUENCE [LARGE SCALE GENOMIC DNA]</scope>
    <source>
        <strain evidence="3">DSM 4017 / NBRC 107636 / OCM 62 / WeN5</strain>
    </source>
</reference>
<evidence type="ECO:0000259" key="1">
    <source>
        <dbReference type="PROSITE" id="PS51379"/>
    </source>
</evidence>
<evidence type="ECO:0000313" key="3">
    <source>
        <dbReference type="Proteomes" id="UP000006622"/>
    </source>
</evidence>
<organism evidence="2 3">
    <name type="scientific">Methanosalsum zhilinae (strain DSM 4017 / NBRC 107636 / OCM 62 / WeN5)</name>
    <name type="common">Methanohalophilus zhilinae</name>
    <dbReference type="NCBI Taxonomy" id="679901"/>
    <lineage>
        <taxon>Archaea</taxon>
        <taxon>Methanobacteriati</taxon>
        <taxon>Methanobacteriota</taxon>
        <taxon>Stenosarchaea group</taxon>
        <taxon>Methanomicrobia</taxon>
        <taxon>Methanosarcinales</taxon>
        <taxon>Methanosarcinaceae</taxon>
        <taxon>Methanosalsum</taxon>
    </lineage>
</organism>
<dbReference type="Pfam" id="PF00248">
    <property type="entry name" value="Aldo_ket_red"/>
    <property type="match status" value="1"/>
</dbReference>
<dbReference type="EMBL" id="CP002101">
    <property type="protein sequence ID" value="AEH61043.1"/>
    <property type="molecule type" value="Genomic_DNA"/>
</dbReference>
<dbReference type="PANTHER" id="PTHR43312">
    <property type="entry name" value="D-THREO-ALDOSE 1-DEHYDROGENASE"/>
    <property type="match status" value="1"/>
</dbReference>
<dbReference type="AlphaFoldDB" id="F7XMM8"/>
<name>F7XMM8_METZD</name>
<dbReference type="GO" id="GO:0016491">
    <property type="term" value="F:oxidoreductase activity"/>
    <property type="evidence" value="ECO:0007669"/>
    <property type="project" value="UniProtKB-ARBA"/>
</dbReference>
<dbReference type="HOGENOM" id="CLU_023205_3_2_2"/>
<dbReference type="InterPro" id="IPR053135">
    <property type="entry name" value="AKR2_Oxidoreductase"/>
</dbReference>
<dbReference type="PROSITE" id="PS00198">
    <property type="entry name" value="4FE4S_FER_1"/>
    <property type="match status" value="1"/>
</dbReference>
<dbReference type="Proteomes" id="UP000006622">
    <property type="component" value="Chromosome"/>
</dbReference>
<dbReference type="PROSITE" id="PS51379">
    <property type="entry name" value="4FE4S_FER_2"/>
    <property type="match status" value="1"/>
</dbReference>
<dbReference type="InterPro" id="IPR017896">
    <property type="entry name" value="4Fe4S_Fe-S-bd"/>
</dbReference>
<dbReference type="Gene3D" id="3.20.20.100">
    <property type="entry name" value="NADP-dependent oxidoreductase domain"/>
    <property type="match status" value="1"/>
</dbReference>